<reference evidence="2 4" key="1">
    <citation type="submission" date="2020-12" db="EMBL/GenBank/DDBJ databases">
        <title>Concerted genomic and epigenomic changes stabilize Arabidopsis allopolyploids.</title>
        <authorList>
            <person name="Chen Z."/>
        </authorList>
    </citation>
    <scope>NUCLEOTIDE SEQUENCE [LARGE SCALE GENOMIC DNA]</scope>
    <source>
        <strain evidence="2">Allo738</strain>
        <tissue evidence="2">Leaf</tissue>
    </source>
</reference>
<evidence type="ECO:0000313" key="2">
    <source>
        <dbReference type="EMBL" id="KAG7529297.1"/>
    </source>
</evidence>
<keyword evidence="1" id="KW-0812">Transmembrane</keyword>
<name>A0A8T1XFR8_9BRAS</name>
<keyword evidence="1" id="KW-1133">Transmembrane helix</keyword>
<comment type="caution">
    <text evidence="2">The sequence shown here is derived from an EMBL/GenBank/DDBJ whole genome shotgun (WGS) entry which is preliminary data.</text>
</comment>
<sequence length="91" mass="9914">MLALVLLSSPRPTPLTVCLGPLPGTPVSLRTVVCIFLPCFHSCLLFLYGLGLVKSVPSSKKRNRKLALPSWLLRMSPSSIYSLLCFLLSSP</sequence>
<organism evidence="2 4">
    <name type="scientific">Arabidopsis thaliana x Arabidopsis arenosa</name>
    <dbReference type="NCBI Taxonomy" id="1240361"/>
    <lineage>
        <taxon>Eukaryota</taxon>
        <taxon>Viridiplantae</taxon>
        <taxon>Streptophyta</taxon>
        <taxon>Embryophyta</taxon>
        <taxon>Tracheophyta</taxon>
        <taxon>Spermatophyta</taxon>
        <taxon>Magnoliopsida</taxon>
        <taxon>eudicotyledons</taxon>
        <taxon>Gunneridae</taxon>
        <taxon>Pentapetalae</taxon>
        <taxon>rosids</taxon>
        <taxon>malvids</taxon>
        <taxon>Brassicales</taxon>
        <taxon>Brassicaceae</taxon>
        <taxon>Camelineae</taxon>
        <taxon>Arabidopsis</taxon>
    </lineage>
</organism>
<evidence type="ECO:0008006" key="5">
    <source>
        <dbReference type="Google" id="ProtNLM"/>
    </source>
</evidence>
<keyword evidence="1" id="KW-0472">Membrane</keyword>
<protein>
    <recommendedName>
        <fullName evidence="5">Transmembrane protein</fullName>
    </recommendedName>
</protein>
<evidence type="ECO:0000313" key="3">
    <source>
        <dbReference type="EMBL" id="KAG7530627.1"/>
    </source>
</evidence>
<gene>
    <name evidence="3" type="ORF">ISN45_Un26g000030</name>
    <name evidence="2" type="ORF">ISN45_Un97g000840</name>
</gene>
<accession>A0A8T1XFR8</accession>
<dbReference type="AlphaFoldDB" id="A0A8T1XFR8"/>
<keyword evidence="2" id="KW-0496">Mitochondrion</keyword>
<geneLocation type="mitochondrion" evidence="2"/>
<evidence type="ECO:0000313" key="4">
    <source>
        <dbReference type="Proteomes" id="UP000694240"/>
    </source>
</evidence>
<keyword evidence="4" id="KW-1185">Reference proteome</keyword>
<dbReference type="EMBL" id="JAEFBK010000097">
    <property type="protein sequence ID" value="KAG7529297.1"/>
    <property type="molecule type" value="Genomic_DNA"/>
</dbReference>
<dbReference type="EMBL" id="JAEFBK010000026">
    <property type="protein sequence ID" value="KAG7530627.1"/>
    <property type="molecule type" value="Genomic_DNA"/>
</dbReference>
<evidence type="ECO:0000256" key="1">
    <source>
        <dbReference type="SAM" id="Phobius"/>
    </source>
</evidence>
<proteinExistence type="predicted"/>
<feature type="transmembrane region" description="Helical" evidence="1">
    <location>
        <begin position="28"/>
        <end position="50"/>
    </location>
</feature>
<dbReference type="Proteomes" id="UP000694240">
    <property type="component" value="Unassembled WGS sequence"/>
</dbReference>